<feature type="compositionally biased region" description="Basic and acidic residues" evidence="1">
    <location>
        <begin position="35"/>
        <end position="75"/>
    </location>
</feature>
<evidence type="ECO:0000313" key="3">
    <source>
        <dbReference type="Proteomes" id="UP001333110"/>
    </source>
</evidence>
<feature type="region of interest" description="Disordered" evidence="1">
    <location>
        <begin position="30"/>
        <end position="109"/>
    </location>
</feature>
<reference evidence="2 3" key="1">
    <citation type="journal article" date="2023" name="J. Hered.">
        <title>Chromosome-level genome of the wood stork (Mycteria americana) provides insight into avian chromosome evolution.</title>
        <authorList>
            <person name="Flamio R. Jr."/>
            <person name="Ramstad K.M."/>
        </authorList>
    </citation>
    <scope>NUCLEOTIDE SEQUENCE [LARGE SCALE GENOMIC DNA]</scope>
    <source>
        <strain evidence="2">JAX WOST 10</strain>
    </source>
</reference>
<proteinExistence type="predicted"/>
<comment type="caution">
    <text evidence="2">The sequence shown here is derived from an EMBL/GenBank/DDBJ whole genome shotgun (WGS) entry which is preliminary data.</text>
</comment>
<dbReference type="EMBL" id="JAUNZN010000002">
    <property type="protein sequence ID" value="KAK4825577.1"/>
    <property type="molecule type" value="Genomic_DNA"/>
</dbReference>
<keyword evidence="3" id="KW-1185">Reference proteome</keyword>
<evidence type="ECO:0000313" key="2">
    <source>
        <dbReference type="EMBL" id="KAK4825577.1"/>
    </source>
</evidence>
<accession>A0AAN7P1I6</accession>
<evidence type="ECO:0000256" key="1">
    <source>
        <dbReference type="SAM" id="MobiDB-lite"/>
    </source>
</evidence>
<gene>
    <name evidence="2" type="ORF">QYF61_000576</name>
</gene>
<dbReference type="Proteomes" id="UP001333110">
    <property type="component" value="Unassembled WGS sequence"/>
</dbReference>
<name>A0AAN7P1I6_MYCAM</name>
<dbReference type="AlphaFoldDB" id="A0AAN7P1I6"/>
<protein>
    <submittedName>
        <fullName evidence="2">Uncharacterized protein</fullName>
    </submittedName>
</protein>
<sequence>MSSCCCFGDRKKFFKKENCKVADLTMKSLSGISHEVPKAAGNEESRKITENRSRSDLPEKRREKTHLTSAEKDTGELNQILSEAVNGDARPDILPSAMDPESDENGSTYMLPEEKDEHFTLRLNDKGLGNMPLLAFET</sequence>
<organism evidence="2 3">
    <name type="scientific">Mycteria americana</name>
    <name type="common">Wood stork</name>
    <dbReference type="NCBI Taxonomy" id="33587"/>
    <lineage>
        <taxon>Eukaryota</taxon>
        <taxon>Metazoa</taxon>
        <taxon>Chordata</taxon>
        <taxon>Craniata</taxon>
        <taxon>Vertebrata</taxon>
        <taxon>Euteleostomi</taxon>
        <taxon>Archelosauria</taxon>
        <taxon>Archosauria</taxon>
        <taxon>Dinosauria</taxon>
        <taxon>Saurischia</taxon>
        <taxon>Theropoda</taxon>
        <taxon>Coelurosauria</taxon>
        <taxon>Aves</taxon>
        <taxon>Neognathae</taxon>
        <taxon>Neoaves</taxon>
        <taxon>Aequornithes</taxon>
        <taxon>Ciconiiformes</taxon>
        <taxon>Ciconiidae</taxon>
        <taxon>Mycteria</taxon>
    </lineage>
</organism>